<gene>
    <name evidence="1" type="ORF">M0R45_024597</name>
</gene>
<proteinExistence type="predicted"/>
<organism evidence="1 2">
    <name type="scientific">Rubus argutus</name>
    <name type="common">Southern blackberry</name>
    <dbReference type="NCBI Taxonomy" id="59490"/>
    <lineage>
        <taxon>Eukaryota</taxon>
        <taxon>Viridiplantae</taxon>
        <taxon>Streptophyta</taxon>
        <taxon>Embryophyta</taxon>
        <taxon>Tracheophyta</taxon>
        <taxon>Spermatophyta</taxon>
        <taxon>Magnoliopsida</taxon>
        <taxon>eudicotyledons</taxon>
        <taxon>Gunneridae</taxon>
        <taxon>Pentapetalae</taxon>
        <taxon>rosids</taxon>
        <taxon>fabids</taxon>
        <taxon>Rosales</taxon>
        <taxon>Rosaceae</taxon>
        <taxon>Rosoideae</taxon>
        <taxon>Rosoideae incertae sedis</taxon>
        <taxon>Rubus</taxon>
    </lineage>
</organism>
<keyword evidence="2" id="KW-1185">Reference proteome</keyword>
<protein>
    <submittedName>
        <fullName evidence="1">Uncharacterized protein</fullName>
    </submittedName>
</protein>
<name>A0AAW1WS12_RUBAR</name>
<dbReference type="AlphaFoldDB" id="A0AAW1WS12"/>
<dbReference type="Proteomes" id="UP001457282">
    <property type="component" value="Unassembled WGS sequence"/>
</dbReference>
<evidence type="ECO:0000313" key="1">
    <source>
        <dbReference type="EMBL" id="KAK9927413.1"/>
    </source>
</evidence>
<evidence type="ECO:0000313" key="2">
    <source>
        <dbReference type="Proteomes" id="UP001457282"/>
    </source>
</evidence>
<sequence>MQTFDPINPPNHYDIMVTAEDRGSSDNQSLEIPELSIAWNFSKSYHSPYRQPITDYNLTTKEVVHRKSFASDFGMDVIQTPFLSLLEKISYAGSVSVKKRPCKAWIT</sequence>
<comment type="caution">
    <text evidence="1">The sequence shown here is derived from an EMBL/GenBank/DDBJ whole genome shotgun (WGS) entry which is preliminary data.</text>
</comment>
<dbReference type="EMBL" id="JBEDUW010000005">
    <property type="protein sequence ID" value="KAK9927413.1"/>
    <property type="molecule type" value="Genomic_DNA"/>
</dbReference>
<accession>A0AAW1WS12</accession>
<reference evidence="1 2" key="1">
    <citation type="journal article" date="2023" name="G3 (Bethesda)">
        <title>A chromosome-length genome assembly and annotation of blackberry (Rubus argutus, cv. 'Hillquist').</title>
        <authorList>
            <person name="Bruna T."/>
            <person name="Aryal R."/>
            <person name="Dudchenko O."/>
            <person name="Sargent D.J."/>
            <person name="Mead D."/>
            <person name="Buti M."/>
            <person name="Cavallini A."/>
            <person name="Hytonen T."/>
            <person name="Andres J."/>
            <person name="Pham M."/>
            <person name="Weisz D."/>
            <person name="Mascagni F."/>
            <person name="Usai G."/>
            <person name="Natali L."/>
            <person name="Bassil N."/>
            <person name="Fernandez G.E."/>
            <person name="Lomsadze A."/>
            <person name="Armour M."/>
            <person name="Olukolu B."/>
            <person name="Poorten T."/>
            <person name="Britton C."/>
            <person name="Davik J."/>
            <person name="Ashrafi H."/>
            <person name="Aiden E.L."/>
            <person name="Borodovsky M."/>
            <person name="Worthington M."/>
        </authorList>
    </citation>
    <scope>NUCLEOTIDE SEQUENCE [LARGE SCALE GENOMIC DNA]</scope>
    <source>
        <strain evidence="1">PI 553951</strain>
    </source>
</reference>